<evidence type="ECO:0000256" key="1">
    <source>
        <dbReference type="ARBA" id="ARBA00007532"/>
    </source>
</evidence>
<proteinExistence type="inferred from homology"/>
<reference evidence="4 5" key="1">
    <citation type="submission" date="2018-09" db="EMBL/GenBank/DDBJ databases">
        <title>A high-quality reference genome of wild soybean provides a powerful tool to mine soybean genomes.</title>
        <authorList>
            <person name="Xie M."/>
            <person name="Chung C.Y.L."/>
            <person name="Li M.-W."/>
            <person name="Wong F.-L."/>
            <person name="Chan T.-F."/>
            <person name="Lam H.-M."/>
        </authorList>
    </citation>
    <scope>NUCLEOTIDE SEQUENCE [LARGE SCALE GENOMIC DNA]</scope>
    <source>
        <strain evidence="5">cv. W05</strain>
        <tissue evidence="4">Hypocotyl of etiolated seedlings</tissue>
    </source>
</reference>
<evidence type="ECO:0000256" key="2">
    <source>
        <dbReference type="ARBA" id="ARBA00023027"/>
    </source>
</evidence>
<dbReference type="GO" id="GO:0005739">
    <property type="term" value="C:mitochondrion"/>
    <property type="evidence" value="ECO:0007669"/>
    <property type="project" value="TreeGrafter"/>
</dbReference>
<protein>
    <submittedName>
        <fullName evidence="4">Dihydrolipoyl dehydrogenase 1, chloroplastic</fullName>
    </submittedName>
</protein>
<dbReference type="GO" id="GO:0045252">
    <property type="term" value="C:oxoglutarate dehydrogenase complex"/>
    <property type="evidence" value="ECO:0007669"/>
    <property type="project" value="TreeGrafter"/>
</dbReference>
<evidence type="ECO:0000313" key="4">
    <source>
        <dbReference type="EMBL" id="RZB90493.1"/>
    </source>
</evidence>
<name>A0A445IWF8_GLYSO</name>
<comment type="similarity">
    <text evidence="1">Belongs to the class-I pyridine nucleotide-disulfide oxidoreductase family.</text>
</comment>
<accession>A0A445IWF8</accession>
<dbReference type="GO" id="GO:0006103">
    <property type="term" value="P:2-oxoglutarate metabolic process"/>
    <property type="evidence" value="ECO:0007669"/>
    <property type="project" value="TreeGrafter"/>
</dbReference>
<dbReference type="GO" id="GO:0050660">
    <property type="term" value="F:flavin adenine dinucleotide binding"/>
    <property type="evidence" value="ECO:0007669"/>
    <property type="project" value="TreeGrafter"/>
</dbReference>
<dbReference type="InterPro" id="IPR004099">
    <property type="entry name" value="Pyr_nucl-diS_OxRdtase_dimer"/>
</dbReference>
<feature type="domain" description="Pyridine nucleotide-disulphide oxidoreductase dimerisation" evidence="3">
    <location>
        <begin position="87"/>
        <end position="146"/>
    </location>
</feature>
<dbReference type="InterPro" id="IPR016156">
    <property type="entry name" value="FAD/NAD-linked_Rdtase_dimer_sf"/>
</dbReference>
<sequence>MFTYFFYNLHPLFHMKVFEIPFSNSRLFSYTDDSLLQETPAKLRVHGCGRRRTHRTTLASQGAAITAHHAVKMLAGAEGLEQAVLVYFLTLIYRPDTGEILGVHIFGLHAADLIHEASNAIALGSHIQDIKFAVHAHPTLSEVLDELFKSAKVKAQASEPVKEAVAV</sequence>
<evidence type="ECO:0000313" key="5">
    <source>
        <dbReference type="Proteomes" id="UP000289340"/>
    </source>
</evidence>
<keyword evidence="2" id="KW-0520">NAD</keyword>
<gene>
    <name evidence="4" type="ORF">D0Y65_023104</name>
</gene>
<dbReference type="PANTHER" id="PTHR22912:SF151">
    <property type="entry name" value="DIHYDROLIPOYL DEHYDROGENASE, MITOCHONDRIAL"/>
    <property type="match status" value="1"/>
</dbReference>
<dbReference type="Proteomes" id="UP000289340">
    <property type="component" value="Chromosome 9"/>
</dbReference>
<organism evidence="4 5">
    <name type="scientific">Glycine soja</name>
    <name type="common">Wild soybean</name>
    <dbReference type="NCBI Taxonomy" id="3848"/>
    <lineage>
        <taxon>Eukaryota</taxon>
        <taxon>Viridiplantae</taxon>
        <taxon>Streptophyta</taxon>
        <taxon>Embryophyta</taxon>
        <taxon>Tracheophyta</taxon>
        <taxon>Spermatophyta</taxon>
        <taxon>Magnoliopsida</taxon>
        <taxon>eudicotyledons</taxon>
        <taxon>Gunneridae</taxon>
        <taxon>Pentapetalae</taxon>
        <taxon>rosids</taxon>
        <taxon>fabids</taxon>
        <taxon>Fabales</taxon>
        <taxon>Fabaceae</taxon>
        <taxon>Papilionoideae</taxon>
        <taxon>50 kb inversion clade</taxon>
        <taxon>NPAAA clade</taxon>
        <taxon>indigoferoid/millettioid clade</taxon>
        <taxon>Phaseoleae</taxon>
        <taxon>Glycine</taxon>
        <taxon>Glycine subgen. Soja</taxon>
    </lineage>
</organism>
<dbReference type="Pfam" id="PF02852">
    <property type="entry name" value="Pyr_redox_dim"/>
    <property type="match status" value="1"/>
</dbReference>
<dbReference type="AlphaFoldDB" id="A0A445IWF8"/>
<comment type="caution">
    <text evidence="4">The sequence shown here is derived from an EMBL/GenBank/DDBJ whole genome shotgun (WGS) entry which is preliminary data.</text>
</comment>
<keyword evidence="5" id="KW-1185">Reference proteome</keyword>
<dbReference type="PANTHER" id="PTHR22912">
    <property type="entry name" value="DISULFIDE OXIDOREDUCTASE"/>
    <property type="match status" value="1"/>
</dbReference>
<dbReference type="PRINTS" id="PR00411">
    <property type="entry name" value="PNDRDTASEI"/>
</dbReference>
<dbReference type="GO" id="GO:0004148">
    <property type="term" value="F:dihydrolipoyl dehydrogenase (NADH) activity"/>
    <property type="evidence" value="ECO:0007669"/>
    <property type="project" value="TreeGrafter"/>
</dbReference>
<dbReference type="SUPFAM" id="SSF55424">
    <property type="entry name" value="FAD/NAD-linked reductases, dimerisation (C-terminal) domain"/>
    <property type="match status" value="1"/>
</dbReference>
<dbReference type="EMBL" id="QZWG01000009">
    <property type="protein sequence ID" value="RZB90493.1"/>
    <property type="molecule type" value="Genomic_DNA"/>
</dbReference>
<evidence type="ECO:0000259" key="3">
    <source>
        <dbReference type="Pfam" id="PF02852"/>
    </source>
</evidence>
<dbReference type="Gene3D" id="3.30.390.30">
    <property type="match status" value="1"/>
</dbReference>
<dbReference type="InterPro" id="IPR050151">
    <property type="entry name" value="Class-I_Pyr_Nuc-Dis_Oxidored"/>
</dbReference>